<proteinExistence type="predicted"/>
<dbReference type="Proteomes" id="UP001234297">
    <property type="component" value="Chromosome 2"/>
</dbReference>
<organism evidence="1 2">
    <name type="scientific">Persea americana</name>
    <name type="common">Avocado</name>
    <dbReference type="NCBI Taxonomy" id="3435"/>
    <lineage>
        <taxon>Eukaryota</taxon>
        <taxon>Viridiplantae</taxon>
        <taxon>Streptophyta</taxon>
        <taxon>Embryophyta</taxon>
        <taxon>Tracheophyta</taxon>
        <taxon>Spermatophyta</taxon>
        <taxon>Magnoliopsida</taxon>
        <taxon>Magnoliidae</taxon>
        <taxon>Laurales</taxon>
        <taxon>Lauraceae</taxon>
        <taxon>Persea</taxon>
    </lineage>
</organism>
<name>A0ACC2ML53_PERAE</name>
<reference evidence="1 2" key="1">
    <citation type="journal article" date="2022" name="Hortic Res">
        <title>A haplotype resolved chromosomal level avocado genome allows analysis of novel avocado genes.</title>
        <authorList>
            <person name="Nath O."/>
            <person name="Fletcher S.J."/>
            <person name="Hayward A."/>
            <person name="Shaw L.M."/>
            <person name="Masouleh A.K."/>
            <person name="Furtado A."/>
            <person name="Henry R.J."/>
            <person name="Mitter N."/>
        </authorList>
    </citation>
    <scope>NUCLEOTIDE SEQUENCE [LARGE SCALE GENOMIC DNA]</scope>
    <source>
        <strain evidence="2">cv. Hass</strain>
    </source>
</reference>
<dbReference type="EMBL" id="CM056810">
    <property type="protein sequence ID" value="KAJ8646131.1"/>
    <property type="molecule type" value="Genomic_DNA"/>
</dbReference>
<gene>
    <name evidence="1" type="ORF">MRB53_007879</name>
</gene>
<keyword evidence="2" id="KW-1185">Reference proteome</keyword>
<evidence type="ECO:0000313" key="2">
    <source>
        <dbReference type="Proteomes" id="UP001234297"/>
    </source>
</evidence>
<sequence>MEATGNKRTEVVDRTELLHLAIQELRQKEEEEEEDEEKRNKIFTSSGSGHIVEEQEEEAEERRLLTRLLSQVRIIRSQTLHSSPLPDELLFISF</sequence>
<comment type="caution">
    <text evidence="1">The sequence shown here is derived from an EMBL/GenBank/DDBJ whole genome shotgun (WGS) entry which is preliminary data.</text>
</comment>
<accession>A0ACC2ML53</accession>
<evidence type="ECO:0000313" key="1">
    <source>
        <dbReference type="EMBL" id="KAJ8646131.1"/>
    </source>
</evidence>
<protein>
    <submittedName>
        <fullName evidence="1">Uncharacterized protein</fullName>
    </submittedName>
</protein>